<sequence>MKVASPNVGSLIVAFVSGACTTGSGIVVDTDRQNMIRGHIDISNSTQTATYYSNSCDFYDELKQRIVSQGHALNCFVASLDQVGIAEMKNCILSSGGVVLNA</sequence>
<keyword evidence="1" id="KW-0256">Endoplasmic reticulum</keyword>
<keyword evidence="1" id="KW-0862">Zinc</keyword>
<comment type="similarity">
    <text evidence="1">Belongs to the SEC23/SEC24 family. SEC23 subfamily.</text>
</comment>
<evidence type="ECO:0000256" key="2">
    <source>
        <dbReference type="SAM" id="SignalP"/>
    </source>
</evidence>
<dbReference type="GO" id="GO:0090110">
    <property type="term" value="P:COPII-coated vesicle cargo loading"/>
    <property type="evidence" value="ECO:0007669"/>
    <property type="project" value="TreeGrafter"/>
</dbReference>
<keyword evidence="1" id="KW-0479">Metal-binding</keyword>
<dbReference type="Gene3D" id="3.40.50.410">
    <property type="entry name" value="von Willebrand factor, type A domain"/>
    <property type="match status" value="1"/>
</dbReference>
<keyword evidence="1" id="KW-0813">Transport</keyword>
<reference evidence="4" key="2">
    <citation type="submission" date="2014-07" db="EMBL/GenBank/DDBJ databases">
        <authorList>
            <person name="Hull J."/>
        </authorList>
    </citation>
    <scope>NUCLEOTIDE SEQUENCE</scope>
</reference>
<dbReference type="InterPro" id="IPR036465">
    <property type="entry name" value="vWFA_dom_sf"/>
</dbReference>
<organism evidence="4">
    <name type="scientific">Lygus hesperus</name>
    <name type="common">Western plant bug</name>
    <dbReference type="NCBI Taxonomy" id="30085"/>
    <lineage>
        <taxon>Eukaryota</taxon>
        <taxon>Metazoa</taxon>
        <taxon>Ecdysozoa</taxon>
        <taxon>Arthropoda</taxon>
        <taxon>Hexapoda</taxon>
        <taxon>Insecta</taxon>
        <taxon>Pterygota</taxon>
        <taxon>Neoptera</taxon>
        <taxon>Paraneoptera</taxon>
        <taxon>Hemiptera</taxon>
        <taxon>Heteroptera</taxon>
        <taxon>Panheteroptera</taxon>
        <taxon>Cimicomorpha</taxon>
        <taxon>Miridae</taxon>
        <taxon>Mirini</taxon>
        <taxon>Lygus</taxon>
    </lineage>
</organism>
<dbReference type="PANTHER" id="PTHR11141:SF33">
    <property type="entry name" value="PROTEIN TRANSPORT PROTEIN SEC23"/>
    <property type="match status" value="1"/>
</dbReference>
<name>A0A0A9YG84_LYGHE</name>
<dbReference type="SUPFAM" id="SSF53300">
    <property type="entry name" value="vWA-like"/>
    <property type="match status" value="1"/>
</dbReference>
<reference evidence="5" key="3">
    <citation type="journal article" date="2016" name="Gigascience">
        <title>De novo construction of an expanded transcriptome assembly for the western tarnished plant bug, Lygus hesperus.</title>
        <authorList>
            <person name="Tassone E.E."/>
            <person name="Geib S.M."/>
            <person name="Hall B."/>
            <person name="Fabrick J.A."/>
            <person name="Brent C.S."/>
            <person name="Hull J.J."/>
        </authorList>
    </citation>
    <scope>NUCLEOTIDE SEQUENCE</scope>
</reference>
<proteinExistence type="inferred from homology"/>
<evidence type="ECO:0000313" key="5">
    <source>
        <dbReference type="EMBL" id="JAP96885.1"/>
    </source>
</evidence>
<keyword evidence="1" id="KW-0963">Cytoplasm</keyword>
<dbReference type="GO" id="GO:0070971">
    <property type="term" value="C:endoplasmic reticulum exit site"/>
    <property type="evidence" value="ECO:0007669"/>
    <property type="project" value="TreeGrafter"/>
</dbReference>
<dbReference type="InterPro" id="IPR006896">
    <property type="entry name" value="Sec23/24_trunk_dom"/>
</dbReference>
<dbReference type="EMBL" id="GDHC01021743">
    <property type="protein sequence ID" value="JAP96885.1"/>
    <property type="molecule type" value="Transcribed_RNA"/>
</dbReference>
<dbReference type="GO" id="GO:0005789">
    <property type="term" value="C:endoplasmic reticulum membrane"/>
    <property type="evidence" value="ECO:0007669"/>
    <property type="project" value="UniProtKB-SubCell"/>
</dbReference>
<keyword evidence="1" id="KW-0931">ER-Golgi transport</keyword>
<evidence type="ECO:0000259" key="3">
    <source>
        <dbReference type="Pfam" id="PF04811"/>
    </source>
</evidence>
<dbReference type="GO" id="GO:0030127">
    <property type="term" value="C:COPII vesicle coat"/>
    <property type="evidence" value="ECO:0007669"/>
    <property type="project" value="InterPro"/>
</dbReference>
<feature type="signal peptide" evidence="2">
    <location>
        <begin position="1"/>
        <end position="25"/>
    </location>
</feature>
<dbReference type="GO" id="GO:0005096">
    <property type="term" value="F:GTPase activator activity"/>
    <property type="evidence" value="ECO:0007669"/>
    <property type="project" value="TreeGrafter"/>
</dbReference>
<protein>
    <recommendedName>
        <fullName evidence="1">Protein transport protein SEC23</fullName>
    </recommendedName>
</protein>
<gene>
    <name evidence="4" type="primary">SEC232</name>
    <name evidence="6" type="synonym">SEC232_1</name>
    <name evidence="5" type="synonym">SEC232_2</name>
    <name evidence="4" type="ORF">CM83_6129</name>
    <name evidence="6" type="ORF">g.32741</name>
    <name evidence="5" type="ORF">g.32744</name>
</gene>
<comment type="function">
    <text evidence="1">Component of the coat protein complex II (COPII) which promotes the formation of transport vesicles from the endoplasmic reticulum (ER). The coat has two main functions, the physical deformation of the endoplasmic reticulum membrane into vesicles and the selection of cargo molecules.</text>
</comment>
<evidence type="ECO:0000256" key="1">
    <source>
        <dbReference type="RuleBase" id="RU365030"/>
    </source>
</evidence>
<dbReference type="InterPro" id="IPR037364">
    <property type="entry name" value="Sec23"/>
</dbReference>
<dbReference type="PROSITE" id="PS51257">
    <property type="entry name" value="PROKAR_LIPOPROTEIN"/>
    <property type="match status" value="1"/>
</dbReference>
<reference evidence="4" key="1">
    <citation type="journal article" date="2014" name="PLoS ONE">
        <title>Transcriptome-Based Identification of ABC Transporters in the Western Tarnished Plant Bug Lygus hesperus.</title>
        <authorList>
            <person name="Hull J.J."/>
            <person name="Chaney K."/>
            <person name="Geib S.M."/>
            <person name="Fabrick J.A."/>
            <person name="Brent C.S."/>
            <person name="Walsh D."/>
            <person name="Lavine L.C."/>
        </authorList>
    </citation>
    <scope>NUCLEOTIDE SEQUENCE</scope>
</reference>
<dbReference type="EMBL" id="GDHC01000507">
    <property type="protein sequence ID" value="JAQ18122.1"/>
    <property type="molecule type" value="Transcribed_RNA"/>
</dbReference>
<dbReference type="PANTHER" id="PTHR11141">
    <property type="entry name" value="PROTEIN TRANSPORT PROTEIN SEC23"/>
    <property type="match status" value="1"/>
</dbReference>
<accession>A0A0A9YG84</accession>
<dbReference type="GO" id="GO:0006886">
    <property type="term" value="P:intracellular protein transport"/>
    <property type="evidence" value="ECO:0007669"/>
    <property type="project" value="InterPro"/>
</dbReference>
<dbReference type="AlphaFoldDB" id="A0A0A9YG84"/>
<keyword evidence="1" id="KW-0653">Protein transport</keyword>
<evidence type="ECO:0000313" key="6">
    <source>
        <dbReference type="EMBL" id="JAQ18122.1"/>
    </source>
</evidence>
<comment type="subcellular location">
    <subcellularLocation>
        <location evidence="1">Cytoplasmic vesicle</location>
        <location evidence="1">COPII-coated vesicle membrane</location>
        <topology evidence="1">Peripheral membrane protein</topology>
        <orientation evidence="1">Cytoplasmic side</orientation>
    </subcellularLocation>
    <subcellularLocation>
        <location evidence="1">Endoplasmic reticulum membrane</location>
        <topology evidence="1">Peripheral membrane protein</topology>
        <orientation evidence="1">Cytoplasmic side</orientation>
    </subcellularLocation>
</comment>
<feature type="domain" description="Sec23/Sec24 trunk" evidence="3">
    <location>
        <begin position="8"/>
        <end position="100"/>
    </location>
</feature>
<evidence type="ECO:0000313" key="4">
    <source>
        <dbReference type="EMBL" id="JAG30631.1"/>
    </source>
</evidence>
<dbReference type="GO" id="GO:0046872">
    <property type="term" value="F:metal ion binding"/>
    <property type="evidence" value="ECO:0007669"/>
    <property type="project" value="UniProtKB-KW"/>
</dbReference>
<feature type="chain" id="PRO_5007389817" description="Protein transport protein SEC23" evidence="2">
    <location>
        <begin position="26"/>
        <end position="102"/>
    </location>
</feature>
<keyword evidence="2" id="KW-0732">Signal</keyword>
<dbReference type="EMBL" id="GBHO01012973">
    <property type="protein sequence ID" value="JAG30631.1"/>
    <property type="molecule type" value="Transcribed_RNA"/>
</dbReference>
<dbReference type="Pfam" id="PF04811">
    <property type="entry name" value="Sec23_trunk"/>
    <property type="match status" value="1"/>
</dbReference>
<keyword evidence="1" id="KW-0968">Cytoplasmic vesicle</keyword>
<keyword evidence="1" id="KW-0472">Membrane</keyword>